<dbReference type="KEGG" id="cqn:G7Y29_01460"/>
<evidence type="ECO:0000256" key="1">
    <source>
        <dbReference type="SAM" id="Phobius"/>
    </source>
</evidence>
<dbReference type="NCBIfam" id="TIGR03769">
    <property type="entry name" value="P_ac_wall_RPT"/>
    <property type="match status" value="1"/>
</dbReference>
<feature type="chain" id="PRO_5038482490" evidence="2">
    <location>
        <begin position="22"/>
        <end position="284"/>
    </location>
</feature>
<gene>
    <name evidence="3" type="ORF">G7Y29_01460</name>
</gene>
<evidence type="ECO:0000256" key="2">
    <source>
        <dbReference type="SAM" id="SignalP"/>
    </source>
</evidence>
<evidence type="ECO:0000313" key="4">
    <source>
        <dbReference type="Proteomes" id="UP000594586"/>
    </source>
</evidence>
<feature type="transmembrane region" description="Helical" evidence="1">
    <location>
        <begin position="254"/>
        <end position="276"/>
    </location>
</feature>
<keyword evidence="2" id="KW-0732">Signal</keyword>
<sequence>MKLTAAVLAASTMLCAPLATAQVADPDPALQQQVSAEERIAPAGERTVISHGHADLGATYVDGQLVFLVRDDSEVPPVWRHLDDVVFQVGDEAVQTLPETGDFDFTGAKPGENVWVIPQTEVAGVPWLGWNTQAPALLERSSAGVSLEFRGHDGPGDFSLFLQPGGFHQPQQLWNSRLEGTQPMWVQPNTHTHANWVFTGPGVHLVGVRAVVKDNAGQVHTDDQVVRIAIGTDPAEAFDTEFAGPAAAQRSTNLVALGIALAVGAVVVALAVIAALRASQRRRK</sequence>
<reference evidence="3 4" key="1">
    <citation type="submission" date="2020-11" db="EMBL/GenBank/DDBJ databases">
        <title>Corynebacterium sp. MC1420.</title>
        <authorList>
            <person name="Zhou J."/>
        </authorList>
    </citation>
    <scope>NUCLEOTIDE SEQUENCE [LARGE SCALE GENOMIC DNA]</scope>
    <source>
        <strain evidence="3 4">MC1420</strain>
    </source>
</reference>
<accession>A0A7T0KPQ4</accession>
<keyword evidence="4" id="KW-1185">Reference proteome</keyword>
<keyword evidence="1" id="KW-0472">Membrane</keyword>
<protein>
    <submittedName>
        <fullName evidence="3">Choice-of-anchor M domain-containing protein</fullName>
    </submittedName>
</protein>
<evidence type="ECO:0000313" key="3">
    <source>
        <dbReference type="EMBL" id="QPK84219.1"/>
    </source>
</evidence>
<dbReference type="Proteomes" id="UP000594586">
    <property type="component" value="Chromosome"/>
</dbReference>
<dbReference type="EMBL" id="CP064955">
    <property type="protein sequence ID" value="QPK84219.1"/>
    <property type="molecule type" value="Genomic_DNA"/>
</dbReference>
<keyword evidence="1" id="KW-1133">Transmembrane helix</keyword>
<dbReference type="NCBIfam" id="NF038134">
    <property type="entry name" value="choice_anch_M"/>
    <property type="match status" value="1"/>
</dbReference>
<dbReference type="AlphaFoldDB" id="A0A7T0KPQ4"/>
<organism evidence="3 4">
    <name type="scientific">Corynebacterium qintianiae</name>
    <dbReference type="NCBI Taxonomy" id="2709392"/>
    <lineage>
        <taxon>Bacteria</taxon>
        <taxon>Bacillati</taxon>
        <taxon>Actinomycetota</taxon>
        <taxon>Actinomycetes</taxon>
        <taxon>Mycobacteriales</taxon>
        <taxon>Corynebacteriaceae</taxon>
        <taxon>Corynebacterium</taxon>
    </lineage>
</organism>
<keyword evidence="1" id="KW-0812">Transmembrane</keyword>
<name>A0A7T0KPQ4_9CORY</name>
<dbReference type="InterPro" id="IPR022435">
    <property type="entry name" value="Surface-anchored_actinobac"/>
</dbReference>
<proteinExistence type="predicted"/>
<feature type="signal peptide" evidence="2">
    <location>
        <begin position="1"/>
        <end position="21"/>
    </location>
</feature>